<evidence type="ECO:0000313" key="2">
    <source>
        <dbReference type="EMBL" id="MDW4826559.1"/>
    </source>
</evidence>
<evidence type="ECO:0000313" key="4">
    <source>
        <dbReference type="Proteomes" id="UP001271263"/>
    </source>
</evidence>
<evidence type="ECO:0000313" key="1">
    <source>
        <dbReference type="EMBL" id="MDR8522795.1"/>
    </source>
</evidence>
<dbReference type="EMBL" id="JAPMLD010000020">
    <property type="protein sequence ID" value="MDW4826559.1"/>
    <property type="molecule type" value="Genomic_DNA"/>
</dbReference>
<comment type="caution">
    <text evidence="1">The sequence shown here is derived from an EMBL/GenBank/DDBJ whole genome shotgun (WGS) entry which is preliminary data.</text>
</comment>
<accession>A0AAW8NKD9</accession>
<name>A0AAW8NKD9_9GAMM</name>
<reference evidence="1" key="2">
    <citation type="submission" date="2022-11" db="EMBL/GenBank/DDBJ databases">
        <title>Prophages regulate Shewanella fidelis motility and biofilm formation: implications for gut colonization dynamics in Ciona robusta.</title>
        <authorList>
            <person name="Natarajan O."/>
            <person name="Gibboney S.L."/>
            <person name="Young M.N."/>
            <person name="Lim S.J."/>
            <person name="Pluta N."/>
            <person name="Atkinson C.G.F."/>
            <person name="Leigh B.A."/>
            <person name="Liberti A."/>
            <person name="Kees E."/>
            <person name="Breitbart M."/>
            <person name="Gralnick J."/>
            <person name="Dishaw L.J."/>
        </authorList>
    </citation>
    <scope>NUCLEOTIDE SEQUENCE</scope>
    <source>
        <strain evidence="1">3313</strain>
    </source>
</reference>
<sequence>MAVPVTLNSVEWEQSLLQLLDLGKFAKNRFEQIKPYAIGITDLV</sequence>
<evidence type="ECO:0000313" key="3">
    <source>
        <dbReference type="Proteomes" id="UP001259340"/>
    </source>
</evidence>
<keyword evidence="4" id="KW-1185">Reference proteome</keyword>
<protein>
    <submittedName>
        <fullName evidence="1">Uncharacterized protein</fullName>
    </submittedName>
</protein>
<dbReference type="Proteomes" id="UP001271263">
    <property type="component" value="Unassembled WGS sequence"/>
</dbReference>
<organism evidence="1 3">
    <name type="scientific">Shewanella fidelis</name>
    <dbReference type="NCBI Taxonomy" id="173509"/>
    <lineage>
        <taxon>Bacteria</taxon>
        <taxon>Pseudomonadati</taxon>
        <taxon>Pseudomonadota</taxon>
        <taxon>Gammaproteobacteria</taxon>
        <taxon>Alteromonadales</taxon>
        <taxon>Shewanellaceae</taxon>
        <taxon>Shewanella</taxon>
    </lineage>
</organism>
<dbReference type="EMBL" id="JAPMLE010000001">
    <property type="protein sequence ID" value="MDR8522795.1"/>
    <property type="molecule type" value="Genomic_DNA"/>
</dbReference>
<reference evidence="2 4" key="1">
    <citation type="journal article" date="2022" name="bioRxiv">
        <title>Prophages regulate Shewanella fidelis 3313 motility and biofilm formation: implications for gut colonization dynamics in Ciona robusta.</title>
        <authorList>
            <person name="Natarajan O."/>
            <person name="Gibboney S.L."/>
            <person name="Young M.N."/>
            <person name="Lim S.J."/>
            <person name="Pluta N."/>
            <person name="Atkinson C.G."/>
            <person name="Leigh B.A."/>
            <person name="Liberti A."/>
            <person name="Kees E.D."/>
            <person name="Breitbart M."/>
            <person name="Gralnick J.A."/>
            <person name="Dishaw L.J."/>
        </authorList>
    </citation>
    <scope>NUCLEOTIDE SEQUENCE [LARGE SCALE GENOMIC DNA]</scope>
    <source>
        <strain evidence="2 4">JG4066</strain>
    </source>
</reference>
<gene>
    <name evidence="1" type="ORF">OS133_03680</name>
    <name evidence="2" type="ORF">OS134_21035</name>
</gene>
<dbReference type="Proteomes" id="UP001259340">
    <property type="component" value="Unassembled WGS sequence"/>
</dbReference>
<proteinExistence type="predicted"/>
<dbReference type="RefSeq" id="WP_310654050.1">
    <property type="nucleotide sequence ID" value="NZ_JAPMLA010000016.1"/>
</dbReference>
<dbReference type="AlphaFoldDB" id="A0AAW8NKD9"/>